<reference evidence="3" key="1">
    <citation type="submission" date="2022-05" db="EMBL/GenBank/DDBJ databases">
        <title>Brevundimonas albigilva TT17 genome sequence.</title>
        <authorList>
            <person name="Lee K."/>
            <person name="Son H."/>
        </authorList>
    </citation>
    <scope>NUCLEOTIDE SEQUENCE</scope>
    <source>
        <strain evidence="3">TT17</strain>
    </source>
</reference>
<feature type="chain" id="PRO_5047272559" evidence="1">
    <location>
        <begin position="24"/>
        <end position="340"/>
    </location>
</feature>
<dbReference type="PANTHER" id="PTHR11614">
    <property type="entry name" value="PHOSPHOLIPASE-RELATED"/>
    <property type="match status" value="1"/>
</dbReference>
<dbReference type="InterPro" id="IPR022742">
    <property type="entry name" value="Hydrolase_4"/>
</dbReference>
<evidence type="ECO:0000259" key="2">
    <source>
        <dbReference type="Pfam" id="PF12146"/>
    </source>
</evidence>
<proteinExistence type="predicted"/>
<evidence type="ECO:0000256" key="1">
    <source>
        <dbReference type="SAM" id="SignalP"/>
    </source>
</evidence>
<accession>A0ABY4SJ17</accession>
<protein>
    <submittedName>
        <fullName evidence="3">Lysophospholipase</fullName>
    </submittedName>
</protein>
<dbReference type="Pfam" id="PF12146">
    <property type="entry name" value="Hydrolase_4"/>
    <property type="match status" value="1"/>
</dbReference>
<dbReference type="InterPro" id="IPR051044">
    <property type="entry name" value="MAG_DAG_Lipase"/>
</dbReference>
<dbReference type="Proteomes" id="UP001055429">
    <property type="component" value="Chromosome"/>
</dbReference>
<evidence type="ECO:0000313" key="3">
    <source>
        <dbReference type="EMBL" id="URI14218.1"/>
    </source>
</evidence>
<keyword evidence="1" id="KW-0732">Signal</keyword>
<feature type="signal peptide" evidence="1">
    <location>
        <begin position="1"/>
        <end position="23"/>
    </location>
</feature>
<gene>
    <name evidence="3" type="ORF">M8231_10325</name>
</gene>
<sequence length="340" mass="36626">MRLLPAALRSALVLTVLALAACAAPHIQPPLTPSAGFAGPSVQDRALVMSDGARLPLMRWTPRERPWAVIVALHGMNDHAASFRLAGPWWAEQGIETWAYDQRGFGAAPGRGEWAGQARMTDDLREAVALARAAHPDALIAVVGESMGGSVAAAAFGSDRPPDADRVVLLAPGVWGWTTQGWLNSAALNIAARMAGSKAVEPPRFIADRIQASSNVLELYRNGRDPQSLLSTRFDTIYGLVDLMEASSRRIGLIRTPAILMYGAHDEVVEKGPMRRALEHMPADATLRTAWYPNGWHLLNRDLDAEAVYRDVVGFLRDPAGPLPSGAGPVLPHLEALAKR</sequence>
<feature type="domain" description="Serine aminopeptidase S33" evidence="2">
    <location>
        <begin position="66"/>
        <end position="303"/>
    </location>
</feature>
<evidence type="ECO:0000313" key="4">
    <source>
        <dbReference type="Proteomes" id="UP001055429"/>
    </source>
</evidence>
<dbReference type="EMBL" id="CP097649">
    <property type="protein sequence ID" value="URI14218.1"/>
    <property type="molecule type" value="Genomic_DNA"/>
</dbReference>
<organism evidence="3 4">
    <name type="scientific">Brevundimonas albigilva</name>
    <dbReference type="NCBI Taxonomy" id="1312364"/>
    <lineage>
        <taxon>Bacteria</taxon>
        <taxon>Pseudomonadati</taxon>
        <taxon>Pseudomonadota</taxon>
        <taxon>Alphaproteobacteria</taxon>
        <taxon>Caulobacterales</taxon>
        <taxon>Caulobacteraceae</taxon>
        <taxon>Brevundimonas</taxon>
    </lineage>
</organism>
<dbReference type="PROSITE" id="PS51257">
    <property type="entry name" value="PROKAR_LIPOPROTEIN"/>
    <property type="match status" value="1"/>
</dbReference>
<name>A0ABY4SJ17_9CAUL</name>
<dbReference type="Gene3D" id="3.40.50.1820">
    <property type="entry name" value="alpha/beta hydrolase"/>
    <property type="match status" value="1"/>
</dbReference>
<dbReference type="InterPro" id="IPR029058">
    <property type="entry name" value="AB_hydrolase_fold"/>
</dbReference>
<keyword evidence="4" id="KW-1185">Reference proteome</keyword>
<dbReference type="SUPFAM" id="SSF53474">
    <property type="entry name" value="alpha/beta-Hydrolases"/>
    <property type="match status" value="1"/>
</dbReference>
<dbReference type="RefSeq" id="WP_249750046.1">
    <property type="nucleotide sequence ID" value="NZ_CP097298.1"/>
</dbReference>